<dbReference type="AlphaFoldDB" id="A0A4Z0F4J4"/>
<keyword evidence="2" id="KW-1185">Reference proteome</keyword>
<dbReference type="RefSeq" id="WP_135282923.1">
    <property type="nucleotide sequence ID" value="NZ_SRIO01000036.1"/>
</dbReference>
<name>A0A4Z0F4J4_9GAMM</name>
<sequence length="86" mass="9222">MKQGYYSEIATPREALYEAACAMDNQDVPLEDWPVKLIAALSRAGFAVVPVELPHDVLGRAAIAGVAETGNPKHAWDFLIAATRAA</sequence>
<comment type="caution">
    <text evidence="1">The sequence shown here is derived from an EMBL/GenBank/DDBJ whole genome shotgun (WGS) entry which is preliminary data.</text>
</comment>
<gene>
    <name evidence="1" type="ORF">E4680_13385</name>
</gene>
<accession>A0A4Z0F4J4</accession>
<dbReference type="Proteomes" id="UP000297890">
    <property type="component" value="Unassembled WGS sequence"/>
</dbReference>
<evidence type="ECO:0000313" key="1">
    <source>
        <dbReference type="EMBL" id="TFZ81211.1"/>
    </source>
</evidence>
<evidence type="ECO:0000313" key="2">
    <source>
        <dbReference type="Proteomes" id="UP000297890"/>
    </source>
</evidence>
<proteinExistence type="predicted"/>
<protein>
    <submittedName>
        <fullName evidence="1">Uncharacterized protein</fullName>
    </submittedName>
</protein>
<organism evidence="1 2">
    <name type="scientific">Candidatus Macondimonas diazotrophica</name>
    <dbReference type="NCBI Taxonomy" id="2305248"/>
    <lineage>
        <taxon>Bacteria</taxon>
        <taxon>Pseudomonadati</taxon>
        <taxon>Pseudomonadota</taxon>
        <taxon>Gammaproteobacteria</taxon>
        <taxon>Chromatiales</taxon>
        <taxon>Ectothiorhodospiraceae</taxon>
        <taxon>Candidatus Macondimonas</taxon>
    </lineage>
</organism>
<dbReference type="EMBL" id="SRIO01000036">
    <property type="protein sequence ID" value="TFZ81211.1"/>
    <property type="molecule type" value="Genomic_DNA"/>
</dbReference>
<reference evidence="1 2" key="1">
    <citation type="journal article" date="2019" name="ISME J.">
        <title>Candidatus Macondimonas diazotrophica, a novel gammaproteobacterial genus dominating crude-oil-contaminated coastal sediments.</title>
        <authorList>
            <person name="Karthikeyan S."/>
            <person name="Konstantinidis K."/>
        </authorList>
    </citation>
    <scope>NUCLEOTIDE SEQUENCE [LARGE SCALE GENOMIC DNA]</scope>
    <source>
        <strain evidence="1 2">KTK01</strain>
    </source>
</reference>